<dbReference type="Gene3D" id="2.60.120.10">
    <property type="entry name" value="Jelly Rolls"/>
    <property type="match status" value="1"/>
</dbReference>
<accession>A0A101HZD5</accession>
<evidence type="ECO:0000256" key="6">
    <source>
        <dbReference type="ARBA" id="ARBA00044907"/>
    </source>
</evidence>
<dbReference type="EMBL" id="LGGX01000042">
    <property type="protein sequence ID" value="KUK85793.1"/>
    <property type="molecule type" value="Genomic_DNA"/>
</dbReference>
<dbReference type="InterPro" id="IPR011051">
    <property type="entry name" value="RmlC_Cupin_sf"/>
</dbReference>
<protein>
    <recommendedName>
        <fullName evidence="8">D-lyxose ketol-isomerase</fullName>
        <ecNumber evidence="8">5.3.1.15</ecNumber>
    </recommendedName>
</protein>
<comment type="similarity">
    <text evidence="7">Belongs to the D-lyxose ketol-isomerase family.</text>
</comment>
<evidence type="ECO:0000256" key="8">
    <source>
        <dbReference type="ARBA" id="ARBA00044972"/>
    </source>
</evidence>
<dbReference type="GO" id="GO:0046872">
    <property type="term" value="F:metal ion binding"/>
    <property type="evidence" value="ECO:0007669"/>
    <property type="project" value="UniProtKB-KW"/>
</dbReference>
<proteinExistence type="inferred from homology"/>
<organism evidence="9 10">
    <name type="scientific">candidate division TA06 bacterium 34_109</name>
    <dbReference type="NCBI Taxonomy" id="1635277"/>
    <lineage>
        <taxon>Bacteria</taxon>
        <taxon>Bacteria division TA06</taxon>
    </lineage>
</organism>
<dbReference type="EC" id="5.3.1.15" evidence="8"/>
<evidence type="ECO:0000256" key="7">
    <source>
        <dbReference type="ARBA" id="ARBA00044951"/>
    </source>
</evidence>
<evidence type="ECO:0000256" key="5">
    <source>
        <dbReference type="ARBA" id="ARBA00023277"/>
    </source>
</evidence>
<dbReference type="AlphaFoldDB" id="A0A101HZD5"/>
<comment type="catalytic activity">
    <reaction evidence="6">
        <text>D-lyxose = D-xylulose</text>
        <dbReference type="Rhea" id="RHEA:14201"/>
        <dbReference type="ChEBI" id="CHEBI:16789"/>
        <dbReference type="ChEBI" id="CHEBI:17140"/>
        <dbReference type="EC" id="5.3.1.15"/>
    </reaction>
</comment>
<evidence type="ECO:0000313" key="9">
    <source>
        <dbReference type="EMBL" id="KUK85793.1"/>
    </source>
</evidence>
<gene>
    <name evidence="9" type="ORF">XE03_1889</name>
</gene>
<dbReference type="GO" id="GO:0047828">
    <property type="term" value="F:D-lyxose ketol-isomerase activity"/>
    <property type="evidence" value="ECO:0007669"/>
    <property type="project" value="UniProtKB-EC"/>
</dbReference>
<evidence type="ECO:0000256" key="4">
    <source>
        <dbReference type="ARBA" id="ARBA00023235"/>
    </source>
</evidence>
<dbReference type="Pfam" id="PF07385">
    <property type="entry name" value="Lyx_isomer"/>
    <property type="match status" value="1"/>
</dbReference>
<evidence type="ECO:0000313" key="10">
    <source>
        <dbReference type="Proteomes" id="UP000053467"/>
    </source>
</evidence>
<keyword evidence="4 9" id="KW-0413">Isomerase</keyword>
<evidence type="ECO:0000256" key="3">
    <source>
        <dbReference type="ARBA" id="ARBA00023211"/>
    </source>
</evidence>
<keyword evidence="2" id="KW-0479">Metal-binding</keyword>
<sequence>MKENREKIKSKALRYYKKAGIVLSDEEIENMEIADMGLNDFERTGLVLVVYVNNDRYCAKEMVLFPYQTCPEHRHPDHDGEEGKQETFRCRYGIVYLYIEGEKILEPLAIPPEGDEAYYTVFHEIILEPGQQYTISKNTLHWFQAGKEGAVISEFSSPSDDVSDVFTDPRIKRVSEG</sequence>
<dbReference type="InterPro" id="IPR010864">
    <property type="entry name" value="D-lyxose_isomer"/>
</dbReference>
<dbReference type="Proteomes" id="UP000053467">
    <property type="component" value="Unassembled WGS sequence"/>
</dbReference>
<name>A0A101HZD5_UNCT6</name>
<dbReference type="SUPFAM" id="SSF51182">
    <property type="entry name" value="RmlC-like cupins"/>
    <property type="match status" value="1"/>
</dbReference>
<keyword evidence="5" id="KW-0119">Carbohydrate metabolism</keyword>
<comment type="cofactor">
    <cofactor evidence="1">
        <name>Mn(2+)</name>
        <dbReference type="ChEBI" id="CHEBI:29035"/>
    </cofactor>
</comment>
<reference evidence="10" key="1">
    <citation type="journal article" date="2015" name="MBio">
        <title>Genome-Resolved Metagenomic Analysis Reveals Roles for Candidate Phyla and Other Microbial Community Members in Biogeochemical Transformations in Oil Reservoirs.</title>
        <authorList>
            <person name="Hu P."/>
            <person name="Tom L."/>
            <person name="Singh A."/>
            <person name="Thomas B.C."/>
            <person name="Baker B.J."/>
            <person name="Piceno Y.M."/>
            <person name="Andersen G.L."/>
            <person name="Banfield J.F."/>
        </authorList>
    </citation>
    <scope>NUCLEOTIDE SEQUENCE [LARGE SCALE GENOMIC DNA]</scope>
</reference>
<evidence type="ECO:0000256" key="2">
    <source>
        <dbReference type="ARBA" id="ARBA00022723"/>
    </source>
</evidence>
<dbReference type="PATRIC" id="fig|1635277.3.peg.772"/>
<evidence type="ECO:0000256" key="1">
    <source>
        <dbReference type="ARBA" id="ARBA00001936"/>
    </source>
</evidence>
<keyword evidence="3" id="KW-0464">Manganese</keyword>
<dbReference type="InterPro" id="IPR014710">
    <property type="entry name" value="RmlC-like_jellyroll"/>
</dbReference>
<comment type="caution">
    <text evidence="9">The sequence shown here is derived from an EMBL/GenBank/DDBJ whole genome shotgun (WGS) entry which is preliminary data.</text>
</comment>
<dbReference type="CDD" id="cd20308">
    <property type="entry name" value="cupin_YdaE"/>
    <property type="match status" value="1"/>
</dbReference>